<evidence type="ECO:0000259" key="1">
    <source>
        <dbReference type="PROSITE" id="PS50926"/>
    </source>
</evidence>
<name>A0ABD5V0M0_9EURY</name>
<dbReference type="InterPro" id="IPR002792">
    <property type="entry name" value="TRAM_dom"/>
</dbReference>
<comment type="caution">
    <text evidence="2">The sequence shown here is derived from an EMBL/GenBank/DDBJ whole genome shotgun (WGS) entry which is preliminary data.</text>
</comment>
<dbReference type="PROSITE" id="PS50926">
    <property type="entry name" value="TRAM"/>
    <property type="match status" value="1"/>
</dbReference>
<dbReference type="EMBL" id="JBHSXL010000009">
    <property type="protein sequence ID" value="MFC6893082.1"/>
    <property type="molecule type" value="Genomic_DNA"/>
</dbReference>
<organism evidence="2 3">
    <name type="scientific">Halopenitus salinus</name>
    <dbReference type="NCBI Taxonomy" id="1198295"/>
    <lineage>
        <taxon>Archaea</taxon>
        <taxon>Methanobacteriati</taxon>
        <taxon>Methanobacteriota</taxon>
        <taxon>Stenosarchaea group</taxon>
        <taxon>Halobacteria</taxon>
        <taxon>Halobacteriales</taxon>
        <taxon>Haloferacaceae</taxon>
        <taxon>Halopenitus</taxon>
    </lineage>
</organism>
<gene>
    <name evidence="2" type="ORF">ACFQE9_10780</name>
</gene>
<keyword evidence="3" id="KW-1185">Reference proteome</keyword>
<proteinExistence type="predicted"/>
<feature type="domain" description="TRAM" evidence="1">
    <location>
        <begin position="19"/>
        <end position="81"/>
    </location>
</feature>
<reference evidence="2 3" key="1">
    <citation type="journal article" date="2019" name="Int. J. Syst. Evol. Microbiol.">
        <title>The Global Catalogue of Microorganisms (GCM) 10K type strain sequencing project: providing services to taxonomists for standard genome sequencing and annotation.</title>
        <authorList>
            <consortium name="The Broad Institute Genomics Platform"/>
            <consortium name="The Broad Institute Genome Sequencing Center for Infectious Disease"/>
            <person name="Wu L."/>
            <person name="Ma J."/>
        </authorList>
    </citation>
    <scope>NUCLEOTIDE SEQUENCE [LARGE SCALE GENOMIC DNA]</scope>
    <source>
        <strain evidence="2 3">SKJ47</strain>
    </source>
</reference>
<accession>A0ABD5V0M0</accession>
<dbReference type="Proteomes" id="UP001596296">
    <property type="component" value="Unassembled WGS sequence"/>
</dbReference>
<dbReference type="AlphaFoldDB" id="A0ABD5V0M0"/>
<protein>
    <submittedName>
        <fullName evidence="2">TRAM domain-containing protein</fullName>
    </submittedName>
</protein>
<evidence type="ECO:0000313" key="2">
    <source>
        <dbReference type="EMBL" id="MFC6893082.1"/>
    </source>
</evidence>
<dbReference type="Pfam" id="PF24353">
    <property type="entry name" value="DUF7513"/>
    <property type="match status" value="1"/>
</dbReference>
<sequence length="92" mass="10038">MSALRKFLAGWSFRTTTPSLEPGETVSVFVAEYEPETGEGIVFVGDMRLAVANFDPDALGDRVAVRITDFDPDESVGRGEFEGVVEESSYDV</sequence>
<dbReference type="InterPro" id="IPR055935">
    <property type="entry name" value="DUF7513"/>
</dbReference>
<evidence type="ECO:0000313" key="3">
    <source>
        <dbReference type="Proteomes" id="UP001596296"/>
    </source>
</evidence>
<dbReference type="RefSeq" id="WP_379744279.1">
    <property type="nucleotide sequence ID" value="NZ_JBHSVN010000001.1"/>
</dbReference>